<evidence type="ECO:0000313" key="1">
    <source>
        <dbReference type="EMBL" id="MBB4101405.1"/>
    </source>
</evidence>
<dbReference type="RefSeq" id="WP_184000766.1">
    <property type="nucleotide sequence ID" value="NZ_JACIEH010000006.1"/>
</dbReference>
<reference evidence="1 2" key="1">
    <citation type="submission" date="2020-08" db="EMBL/GenBank/DDBJ databases">
        <title>Genomic Encyclopedia of Type Strains, Phase IV (KMG-IV): sequencing the most valuable type-strain genomes for metagenomic binning, comparative biology and taxonomic classification.</title>
        <authorList>
            <person name="Goeker M."/>
        </authorList>
    </citation>
    <scope>NUCLEOTIDE SEQUENCE [LARGE SCALE GENOMIC DNA]</scope>
    <source>
        <strain evidence="1 2">DSM 101806</strain>
    </source>
</reference>
<comment type="caution">
    <text evidence="1">The sequence shown here is derived from an EMBL/GenBank/DDBJ whole genome shotgun (WGS) entry which is preliminary data.</text>
</comment>
<accession>A0A7W6JZL8</accession>
<dbReference type="EMBL" id="JACIEH010000006">
    <property type="protein sequence ID" value="MBB4101405.1"/>
    <property type="molecule type" value="Genomic_DNA"/>
</dbReference>
<sequence>MKPEATPLVGVNDTACLNPANDATIGLIRVPEGLRLRDLSAVSMDLEWKPASAAARSAIDWFYLHLGGQSIAGRAAKLKDAIGAVLNDLLNAAENTPFRPCFRSMRAKDFTGGPVGYRSAKAVIDLFEVKGLVHLAGGNFNREGRVSCGTTTRIWPTTALLDHLAEFGIAPSNRREHFIKGEGSEAASRPILLSTSSAWRGRRRVEGKPLPVDATDPTVIKYAAQVDRLNAFIAKQAIEGAGEVVFFRKFNCGDQAGHAYRKGGRLWVVGGGYQMMPKRWKPSHPEGTKLRSSILINGEPTTEIDIGSSHLTIFQAKLGLPFDPQADLYDIPGIEREVVKAYINLTLSKPRLPKQWPADMRSDFLDRYGCEIDRDHSIYFVREACLERHPILCQRKSIQLDWSDLQFIESQAILRAMDSLNQDSGIACLPIHDSLIVPLSHKDKAIEVLKESFKYHVGVMPRVN</sequence>
<proteinExistence type="predicted"/>
<name>A0A7W6JZL8_9SPHN</name>
<dbReference type="AlphaFoldDB" id="A0A7W6JZL8"/>
<keyword evidence="2" id="KW-1185">Reference proteome</keyword>
<protein>
    <submittedName>
        <fullName evidence="1">Uncharacterized protein</fullName>
    </submittedName>
</protein>
<evidence type="ECO:0000313" key="2">
    <source>
        <dbReference type="Proteomes" id="UP000557392"/>
    </source>
</evidence>
<dbReference type="Proteomes" id="UP000557392">
    <property type="component" value="Unassembled WGS sequence"/>
</dbReference>
<gene>
    <name evidence="1" type="ORF">GGR46_004997</name>
</gene>
<organism evidence="1 2">
    <name type="scientific">Sphingomonas kyeonggiensis</name>
    <dbReference type="NCBI Taxonomy" id="1268553"/>
    <lineage>
        <taxon>Bacteria</taxon>
        <taxon>Pseudomonadati</taxon>
        <taxon>Pseudomonadota</taxon>
        <taxon>Alphaproteobacteria</taxon>
        <taxon>Sphingomonadales</taxon>
        <taxon>Sphingomonadaceae</taxon>
        <taxon>Sphingomonas</taxon>
    </lineage>
</organism>